<evidence type="ECO:0000313" key="3">
    <source>
        <dbReference type="WBParaSite" id="L893_g4667.t1"/>
    </source>
</evidence>
<name>A0A1I8ADN3_9BILA</name>
<keyword evidence="1" id="KW-0732">Signal</keyword>
<evidence type="ECO:0000256" key="1">
    <source>
        <dbReference type="SAM" id="SignalP"/>
    </source>
</evidence>
<dbReference type="WBParaSite" id="L893_g4667.t1">
    <property type="protein sequence ID" value="L893_g4667.t1"/>
    <property type="gene ID" value="L893_g4667"/>
</dbReference>
<dbReference type="Proteomes" id="UP000095287">
    <property type="component" value="Unplaced"/>
</dbReference>
<feature type="signal peptide" evidence="1">
    <location>
        <begin position="1"/>
        <end position="23"/>
    </location>
</feature>
<evidence type="ECO:0000313" key="2">
    <source>
        <dbReference type="Proteomes" id="UP000095287"/>
    </source>
</evidence>
<proteinExistence type="predicted"/>
<dbReference type="AlphaFoldDB" id="A0A1I8ADN3"/>
<protein>
    <submittedName>
        <fullName evidence="3">Secreted protein</fullName>
    </submittedName>
</protein>
<accession>A0A1I8ADN3</accession>
<sequence>MTCPPAAAWLASKALALMTLGRAAVSAFASLLTKYSSCESQRIGASTAGGGLDELATRNKTFVKTTVTTTNNGNLSLQSVSDRHHAHHVCLVAYPGRVLSTVPAHAGDRLRTLRRQGAWQASYLAAVGAPVQAAASRKQVLQLH</sequence>
<organism evidence="2 3">
    <name type="scientific">Steinernema glaseri</name>
    <dbReference type="NCBI Taxonomy" id="37863"/>
    <lineage>
        <taxon>Eukaryota</taxon>
        <taxon>Metazoa</taxon>
        <taxon>Ecdysozoa</taxon>
        <taxon>Nematoda</taxon>
        <taxon>Chromadorea</taxon>
        <taxon>Rhabditida</taxon>
        <taxon>Tylenchina</taxon>
        <taxon>Panagrolaimomorpha</taxon>
        <taxon>Strongyloidoidea</taxon>
        <taxon>Steinernematidae</taxon>
        <taxon>Steinernema</taxon>
    </lineage>
</organism>
<feature type="chain" id="PRO_5009314505" evidence="1">
    <location>
        <begin position="24"/>
        <end position="144"/>
    </location>
</feature>
<keyword evidence="2" id="KW-1185">Reference proteome</keyword>
<reference evidence="3" key="1">
    <citation type="submission" date="2016-11" db="UniProtKB">
        <authorList>
            <consortium name="WormBaseParasite"/>
        </authorList>
    </citation>
    <scope>IDENTIFICATION</scope>
</reference>